<reference evidence="7 8" key="1">
    <citation type="submission" date="2023-07" db="EMBL/GenBank/DDBJ databases">
        <title>Sorghum-associated microbial communities from plants grown in Nebraska, USA.</title>
        <authorList>
            <person name="Schachtman D."/>
        </authorList>
    </citation>
    <scope>NUCLEOTIDE SEQUENCE [LARGE SCALE GENOMIC DNA]</scope>
    <source>
        <strain evidence="7 8">3262</strain>
    </source>
</reference>
<dbReference type="CDD" id="cd07377">
    <property type="entry name" value="WHTH_GntR"/>
    <property type="match status" value="1"/>
</dbReference>
<comment type="caution">
    <text evidence="7">The sequence shown here is derived from an EMBL/GenBank/DDBJ whole genome shotgun (WGS) entry which is preliminary data.</text>
</comment>
<evidence type="ECO:0000259" key="6">
    <source>
        <dbReference type="PROSITE" id="PS50949"/>
    </source>
</evidence>
<dbReference type="Pfam" id="PF00155">
    <property type="entry name" value="Aminotran_1_2"/>
    <property type="match status" value="1"/>
</dbReference>
<evidence type="ECO:0000256" key="5">
    <source>
        <dbReference type="ARBA" id="ARBA00023163"/>
    </source>
</evidence>
<dbReference type="InterPro" id="IPR015424">
    <property type="entry name" value="PyrdxlP-dep_Trfase"/>
</dbReference>
<protein>
    <submittedName>
        <fullName evidence="7">GntR family transcriptional regulator/MocR family aminotransferase</fullName>
    </submittedName>
</protein>
<evidence type="ECO:0000313" key="7">
    <source>
        <dbReference type="EMBL" id="MDR6943774.1"/>
    </source>
</evidence>
<keyword evidence="2" id="KW-0663">Pyridoxal phosphate</keyword>
<dbReference type="GO" id="GO:0008483">
    <property type="term" value="F:transaminase activity"/>
    <property type="evidence" value="ECO:0007669"/>
    <property type="project" value="UniProtKB-KW"/>
</dbReference>
<dbReference type="InterPro" id="IPR051446">
    <property type="entry name" value="HTH_trans_reg/aminotransferase"/>
</dbReference>
<feature type="domain" description="HTH gntR-type" evidence="6">
    <location>
        <begin position="16"/>
        <end position="84"/>
    </location>
</feature>
<dbReference type="Gene3D" id="1.10.10.10">
    <property type="entry name" value="Winged helix-like DNA-binding domain superfamily/Winged helix DNA-binding domain"/>
    <property type="match status" value="1"/>
</dbReference>
<dbReference type="EMBL" id="JAVDUU010000003">
    <property type="protein sequence ID" value="MDR6943774.1"/>
    <property type="molecule type" value="Genomic_DNA"/>
</dbReference>
<dbReference type="InterPro" id="IPR004839">
    <property type="entry name" value="Aminotransferase_I/II_large"/>
</dbReference>
<dbReference type="RefSeq" id="WP_310098635.1">
    <property type="nucleotide sequence ID" value="NZ_JAVDUU010000003.1"/>
</dbReference>
<dbReference type="PROSITE" id="PS50949">
    <property type="entry name" value="HTH_GNTR"/>
    <property type="match status" value="1"/>
</dbReference>
<keyword evidence="5" id="KW-0804">Transcription</keyword>
<dbReference type="SMART" id="SM00345">
    <property type="entry name" value="HTH_GNTR"/>
    <property type="match status" value="1"/>
</dbReference>
<dbReference type="InterPro" id="IPR000524">
    <property type="entry name" value="Tscrpt_reg_HTH_GntR"/>
</dbReference>
<keyword evidence="4" id="KW-0238">DNA-binding</keyword>
<proteinExistence type="inferred from homology"/>
<dbReference type="SUPFAM" id="SSF53383">
    <property type="entry name" value="PLP-dependent transferases"/>
    <property type="match status" value="1"/>
</dbReference>
<dbReference type="SUPFAM" id="SSF46785">
    <property type="entry name" value="Winged helix' DNA-binding domain"/>
    <property type="match status" value="1"/>
</dbReference>
<dbReference type="InterPro" id="IPR036390">
    <property type="entry name" value="WH_DNA-bd_sf"/>
</dbReference>
<evidence type="ECO:0000256" key="3">
    <source>
        <dbReference type="ARBA" id="ARBA00023015"/>
    </source>
</evidence>
<evidence type="ECO:0000256" key="2">
    <source>
        <dbReference type="ARBA" id="ARBA00022898"/>
    </source>
</evidence>
<dbReference type="CDD" id="cd00609">
    <property type="entry name" value="AAT_like"/>
    <property type="match status" value="1"/>
</dbReference>
<dbReference type="Pfam" id="PF00392">
    <property type="entry name" value="GntR"/>
    <property type="match status" value="1"/>
</dbReference>
<evidence type="ECO:0000256" key="4">
    <source>
        <dbReference type="ARBA" id="ARBA00023125"/>
    </source>
</evidence>
<keyword evidence="7" id="KW-0808">Transferase</keyword>
<dbReference type="PANTHER" id="PTHR46577:SF2">
    <property type="entry name" value="TRANSCRIPTIONAL REGULATORY PROTEIN"/>
    <property type="match status" value="1"/>
</dbReference>
<dbReference type="InterPro" id="IPR036388">
    <property type="entry name" value="WH-like_DNA-bd_sf"/>
</dbReference>
<keyword evidence="8" id="KW-1185">Reference proteome</keyword>
<dbReference type="Proteomes" id="UP001247620">
    <property type="component" value="Unassembled WGS sequence"/>
</dbReference>
<dbReference type="PANTHER" id="PTHR46577">
    <property type="entry name" value="HTH-TYPE TRANSCRIPTIONAL REGULATORY PROTEIN GABR"/>
    <property type="match status" value="1"/>
</dbReference>
<dbReference type="InterPro" id="IPR015421">
    <property type="entry name" value="PyrdxlP-dep_Trfase_major"/>
</dbReference>
<dbReference type="Gene3D" id="3.40.640.10">
    <property type="entry name" value="Type I PLP-dependent aspartate aminotransferase-like (Major domain)"/>
    <property type="match status" value="1"/>
</dbReference>
<keyword evidence="7" id="KW-0032">Aminotransferase</keyword>
<comment type="similarity">
    <text evidence="1">In the C-terminal section; belongs to the class-I pyridoxal-phosphate-dependent aminotransferase family.</text>
</comment>
<name>A0ABU1TEU1_9SPHI</name>
<gene>
    <name evidence="7" type="ORF">J2W55_003627</name>
</gene>
<keyword evidence="3" id="KW-0805">Transcription regulation</keyword>
<accession>A0ABU1TEU1</accession>
<evidence type="ECO:0000256" key="1">
    <source>
        <dbReference type="ARBA" id="ARBA00005384"/>
    </source>
</evidence>
<organism evidence="7 8">
    <name type="scientific">Mucilaginibacter pocheonensis</name>
    <dbReference type="NCBI Taxonomy" id="398050"/>
    <lineage>
        <taxon>Bacteria</taxon>
        <taxon>Pseudomonadati</taxon>
        <taxon>Bacteroidota</taxon>
        <taxon>Sphingobacteriia</taxon>
        <taxon>Sphingobacteriales</taxon>
        <taxon>Sphingobacteriaceae</taxon>
        <taxon>Mucilaginibacter</taxon>
    </lineage>
</organism>
<evidence type="ECO:0000313" key="8">
    <source>
        <dbReference type="Proteomes" id="UP001247620"/>
    </source>
</evidence>
<sequence length="491" mass="55461">MLPYHSLIVFDEKTNRPVYRFIANRLISLIQHGTLLPGTFLPGTREMAVLLKLHRNTIIKAYNELIAQGWAEAIDRKGIQIIAELPIVKPRSFNPVKNFPVSEHHRNGEREVNADHRFIPITEKKPDIVVNDGFPDPSLAPVEEILKEYRKYMKPNVLKELLAIKQMGGNQELRASTAKFLSESRGLNILPENVLITHGAQMAIYIAALLLIKPGDEIVVSEPSYFIADELFRNLGAKVNRVPVDQDGIDIAALTEVLRSKDIKLMYIIPHHHHPTTVTMTASRRITLLNLIRTYNLWVIEDDYDYDFHYQNSPILPLASADHQGQIIYIGSFTKILAPSFRVGYMVAGADFVSKAINTRRFIDLGGDTVMEAAISSLIESGELSRHIKRSKKVYQNRCELVCKLLTKELPHMVTFTKPQGGMALWLQFASAYPLSVVLPILAQHGIQMIGSAYYKGVNKNYNHIRFGFASLSEDEMRKIVSCLKDIAPKT</sequence>